<dbReference type="EMBL" id="CADCUC010000116">
    <property type="protein sequence ID" value="CAA9313486.1"/>
    <property type="molecule type" value="Genomic_DNA"/>
</dbReference>
<feature type="domain" description="Methylated-DNA-[protein]-cysteine S-methyltransferase DNA binding" evidence="2">
    <location>
        <begin position="1"/>
        <end position="30"/>
    </location>
</feature>
<reference evidence="3" key="1">
    <citation type="submission" date="2020-02" db="EMBL/GenBank/DDBJ databases">
        <authorList>
            <person name="Meier V. D."/>
        </authorList>
    </citation>
    <scope>NUCLEOTIDE SEQUENCE</scope>
    <source>
        <strain evidence="3">AVDCRST_MAG90</strain>
    </source>
</reference>
<dbReference type="InterPro" id="IPR036217">
    <property type="entry name" value="MethylDNA_cys_MeTrfase_DNAb"/>
</dbReference>
<dbReference type="GO" id="GO:0003824">
    <property type="term" value="F:catalytic activity"/>
    <property type="evidence" value="ECO:0007669"/>
    <property type="project" value="InterPro"/>
</dbReference>
<keyword evidence="1" id="KW-0227">DNA damage</keyword>
<dbReference type="SUPFAM" id="SSF46767">
    <property type="entry name" value="Methylated DNA-protein cysteine methyltransferase, C-terminal domain"/>
    <property type="match status" value="1"/>
</dbReference>
<accession>A0A6J4KT35</accession>
<evidence type="ECO:0000259" key="2">
    <source>
        <dbReference type="Pfam" id="PF01035"/>
    </source>
</evidence>
<dbReference type="AlphaFoldDB" id="A0A6J4KT35"/>
<feature type="non-terminal residue" evidence="3">
    <location>
        <position position="1"/>
    </location>
</feature>
<evidence type="ECO:0000256" key="1">
    <source>
        <dbReference type="ARBA" id="ARBA00022763"/>
    </source>
</evidence>
<protein>
    <recommendedName>
        <fullName evidence="2">Methylated-DNA-[protein]-cysteine S-methyltransferase DNA binding domain-containing protein</fullName>
    </recommendedName>
</protein>
<dbReference type="GO" id="GO:0006281">
    <property type="term" value="P:DNA repair"/>
    <property type="evidence" value="ECO:0007669"/>
    <property type="project" value="InterPro"/>
</dbReference>
<gene>
    <name evidence="3" type="ORF">AVDCRST_MAG90-611</name>
</gene>
<name>A0A6J4KT35_9HYPH</name>
<proteinExistence type="predicted"/>
<dbReference type="Pfam" id="PF01035">
    <property type="entry name" value="DNA_binding_1"/>
    <property type="match status" value="1"/>
</dbReference>
<sequence>CHRFLSGDGRLTGYHWGLPRKAAMLSYEAVRAA</sequence>
<dbReference type="InterPro" id="IPR014048">
    <property type="entry name" value="MethylDNA_cys_MeTrfase_DNA-bd"/>
</dbReference>
<evidence type="ECO:0000313" key="3">
    <source>
        <dbReference type="EMBL" id="CAA9313486.1"/>
    </source>
</evidence>
<organism evidence="3">
    <name type="scientific">uncultured Microvirga sp</name>
    <dbReference type="NCBI Taxonomy" id="412392"/>
    <lineage>
        <taxon>Bacteria</taxon>
        <taxon>Pseudomonadati</taxon>
        <taxon>Pseudomonadota</taxon>
        <taxon>Alphaproteobacteria</taxon>
        <taxon>Hyphomicrobiales</taxon>
        <taxon>Methylobacteriaceae</taxon>
        <taxon>Microvirga</taxon>
        <taxon>environmental samples</taxon>
    </lineage>
</organism>